<dbReference type="AlphaFoldDB" id="A0A6N6WBJ7"/>
<feature type="domain" description="HTH tetR-type" evidence="6">
    <location>
        <begin position="13"/>
        <end position="73"/>
    </location>
</feature>
<dbReference type="Pfam" id="PF00440">
    <property type="entry name" value="TetR_N"/>
    <property type="match status" value="1"/>
</dbReference>
<evidence type="ECO:0000313" key="7">
    <source>
        <dbReference type="EMBL" id="KAE8757278.1"/>
    </source>
</evidence>
<evidence type="ECO:0000256" key="2">
    <source>
        <dbReference type="ARBA" id="ARBA00023125"/>
    </source>
</evidence>
<keyword evidence="3" id="KW-0804">Transcription</keyword>
<evidence type="ECO:0000256" key="1">
    <source>
        <dbReference type="ARBA" id="ARBA00023015"/>
    </source>
</evidence>
<reference evidence="7 8" key="1">
    <citation type="journal article" date="2020" name="Int. J. Syst. Evol. Microbiol.">
        <title>Paraburkholderia madseniana sp. nov., a phenolic acid-degrading bacterium isolated from acidic forest soil.</title>
        <authorList>
            <person name="Wilhelm R.C."/>
            <person name="Murphy S.J.L."/>
            <person name="Feriancek N.M."/>
            <person name="Karasz D.C."/>
            <person name="DeRito C.M."/>
            <person name="Newman J.D."/>
            <person name="Buckley D.H."/>
        </authorList>
    </citation>
    <scope>NUCLEOTIDE SEQUENCE [LARGE SCALE GENOMIC DNA]</scope>
    <source>
        <strain evidence="7 8">RP11</strain>
    </source>
</reference>
<dbReference type="OrthoDB" id="7252896at2"/>
<dbReference type="InterPro" id="IPR001647">
    <property type="entry name" value="HTH_TetR"/>
</dbReference>
<dbReference type="PANTHER" id="PTHR47506:SF7">
    <property type="entry name" value="TRANSCRIPTIONAL REGULATORY PROTEIN"/>
    <property type="match status" value="1"/>
</dbReference>
<dbReference type="EMBL" id="VOSW01000049">
    <property type="protein sequence ID" value="KAE8757278.1"/>
    <property type="molecule type" value="Genomic_DNA"/>
</dbReference>
<dbReference type="Proteomes" id="UP000463700">
    <property type="component" value="Unassembled WGS sequence"/>
</dbReference>
<evidence type="ECO:0000259" key="6">
    <source>
        <dbReference type="PROSITE" id="PS50977"/>
    </source>
</evidence>
<accession>A0A6N6WBJ7</accession>
<keyword evidence="1" id="KW-0805">Transcription regulation</keyword>
<evidence type="ECO:0000256" key="4">
    <source>
        <dbReference type="PROSITE-ProRule" id="PRU00335"/>
    </source>
</evidence>
<name>A0A6N6WBJ7_9BURK</name>
<dbReference type="PROSITE" id="PS50977">
    <property type="entry name" value="HTH_TETR_2"/>
    <property type="match status" value="1"/>
</dbReference>
<proteinExistence type="predicted"/>
<comment type="caution">
    <text evidence="7">The sequence shown here is derived from an EMBL/GenBank/DDBJ whole genome shotgun (WGS) entry which is preliminary data.</text>
</comment>
<dbReference type="InterPro" id="IPR036271">
    <property type="entry name" value="Tet_transcr_reg_TetR-rel_C_sf"/>
</dbReference>
<gene>
    <name evidence="7" type="ORF">FSO04_24725</name>
</gene>
<keyword evidence="2 4" id="KW-0238">DNA-binding</keyword>
<feature type="DNA-binding region" description="H-T-H motif" evidence="4">
    <location>
        <begin position="36"/>
        <end position="55"/>
    </location>
</feature>
<dbReference type="PRINTS" id="PR00455">
    <property type="entry name" value="HTHTETR"/>
</dbReference>
<dbReference type="GO" id="GO:0003677">
    <property type="term" value="F:DNA binding"/>
    <property type="evidence" value="ECO:0007669"/>
    <property type="project" value="UniProtKB-UniRule"/>
</dbReference>
<dbReference type="SUPFAM" id="SSF46689">
    <property type="entry name" value="Homeodomain-like"/>
    <property type="match status" value="1"/>
</dbReference>
<sequence>MKRERLTHAQRREQTRERLLEAARKTFVKKGLAATSVEDIAEAAGYTRGAFYSNFDGKPELLLELLRRDHDSAQVNLRAIMEEGGTPAEMKARAIAYYSRYFRDRDFFLLWVEAKLFAHRDAGFQVRFNAFRQEKLDQISAYIRTVSERDGRPLPLQADALALGLVSLRDGVQFSRLCDPQTAGDEVMQTVLAGFFSCVLWRQPEEIQHADHRAGVPGRRRRTPTAGADNIRDQGPAR</sequence>
<dbReference type="Gene3D" id="1.10.357.10">
    <property type="entry name" value="Tetracycline Repressor, domain 2"/>
    <property type="match status" value="1"/>
</dbReference>
<evidence type="ECO:0000256" key="3">
    <source>
        <dbReference type="ARBA" id="ARBA00023163"/>
    </source>
</evidence>
<dbReference type="PANTHER" id="PTHR47506">
    <property type="entry name" value="TRANSCRIPTIONAL REGULATORY PROTEIN"/>
    <property type="match status" value="1"/>
</dbReference>
<organism evidence="7 8">
    <name type="scientific">Paraburkholderia madseniana</name>
    <dbReference type="NCBI Taxonomy" id="2599607"/>
    <lineage>
        <taxon>Bacteria</taxon>
        <taxon>Pseudomonadati</taxon>
        <taxon>Pseudomonadota</taxon>
        <taxon>Betaproteobacteria</taxon>
        <taxon>Burkholderiales</taxon>
        <taxon>Burkholderiaceae</taxon>
        <taxon>Paraburkholderia</taxon>
    </lineage>
</organism>
<dbReference type="SUPFAM" id="SSF48498">
    <property type="entry name" value="Tetracyclin repressor-like, C-terminal domain"/>
    <property type="match status" value="1"/>
</dbReference>
<evidence type="ECO:0000313" key="8">
    <source>
        <dbReference type="Proteomes" id="UP000463700"/>
    </source>
</evidence>
<feature type="region of interest" description="Disordered" evidence="5">
    <location>
        <begin position="210"/>
        <end position="238"/>
    </location>
</feature>
<evidence type="ECO:0000256" key="5">
    <source>
        <dbReference type="SAM" id="MobiDB-lite"/>
    </source>
</evidence>
<protein>
    <submittedName>
        <fullName evidence="7">TetR family transcriptional regulator</fullName>
    </submittedName>
</protein>
<dbReference type="InterPro" id="IPR009057">
    <property type="entry name" value="Homeodomain-like_sf"/>
</dbReference>